<dbReference type="OrthoDB" id="118042at2157"/>
<keyword evidence="1" id="KW-1133">Transmembrane helix</keyword>
<organism evidence="2 3">
    <name type="scientific">Haloquadratum walsbyi (strain DSM 16854 / JCM 12705 / C23)</name>
    <dbReference type="NCBI Taxonomy" id="768065"/>
    <lineage>
        <taxon>Archaea</taxon>
        <taxon>Methanobacteriati</taxon>
        <taxon>Methanobacteriota</taxon>
        <taxon>Stenosarchaea group</taxon>
        <taxon>Halobacteria</taxon>
        <taxon>Halobacteriales</taxon>
        <taxon>Haloferacaceae</taxon>
        <taxon>Haloquadratum</taxon>
    </lineage>
</organism>
<feature type="transmembrane region" description="Helical" evidence="1">
    <location>
        <begin position="155"/>
        <end position="175"/>
    </location>
</feature>
<dbReference type="Proteomes" id="UP000007954">
    <property type="component" value="Chromosome"/>
</dbReference>
<dbReference type="KEGG" id="hwc:Hqrw_1520"/>
<evidence type="ECO:0000256" key="1">
    <source>
        <dbReference type="SAM" id="Phobius"/>
    </source>
</evidence>
<proteinExistence type="predicted"/>
<feature type="transmembrane region" description="Helical" evidence="1">
    <location>
        <begin position="58"/>
        <end position="78"/>
    </location>
</feature>
<dbReference type="PROSITE" id="PS51257">
    <property type="entry name" value="PROKAR_LIPOPROTEIN"/>
    <property type="match status" value="1"/>
</dbReference>
<protein>
    <submittedName>
        <fullName evidence="2">DUF457 family protein</fullName>
    </submittedName>
</protein>
<dbReference type="AlphaFoldDB" id="G0LK39"/>
<evidence type="ECO:0000313" key="3">
    <source>
        <dbReference type="Proteomes" id="UP000007954"/>
    </source>
</evidence>
<accession>G0LK39</accession>
<dbReference type="InterPro" id="IPR007404">
    <property type="entry name" value="YdjM-like"/>
</dbReference>
<keyword evidence="1" id="KW-0812">Transmembrane</keyword>
<feature type="transmembrane region" description="Helical" evidence="1">
    <location>
        <begin position="90"/>
        <end position="114"/>
    </location>
</feature>
<evidence type="ECO:0000313" key="2">
    <source>
        <dbReference type="EMBL" id="CCC39465.1"/>
    </source>
</evidence>
<dbReference type="EMBL" id="FR746099">
    <property type="protein sequence ID" value="CCC39465.1"/>
    <property type="molecule type" value="Genomic_DNA"/>
</dbReference>
<dbReference type="HOGENOM" id="CLU_133604_0_0_2"/>
<gene>
    <name evidence="2" type="ordered locus">Hqrw_1520</name>
</gene>
<dbReference type="Pfam" id="PF04307">
    <property type="entry name" value="YdjM"/>
    <property type="match status" value="1"/>
</dbReference>
<feature type="transmembrane region" description="Helical" evidence="1">
    <location>
        <begin position="12"/>
        <end position="37"/>
    </location>
</feature>
<name>G0LK39_HALWC</name>
<reference evidence="2 3" key="1">
    <citation type="journal article" date="2011" name="PLoS ONE">
        <title>Haloquadratum walsbyi: limited diversity in a global pond.</title>
        <authorList>
            <person name="Dyall-Smith M."/>
            <person name="Pfeiffer F."/>
            <person name="Klee K."/>
            <person name="Palm P."/>
            <person name="Gross K."/>
            <person name="Schuster S.C."/>
            <person name="Rampp M."/>
            <person name="Oesterhelt D."/>
        </authorList>
    </citation>
    <scope>NUCLEOTIDE SEQUENCE [LARGE SCALE GENOMIC DNA]</scope>
    <source>
        <strain evidence="3">DSM 16854 / JCM 12705 / C23</strain>
    </source>
</reference>
<dbReference type="RefSeq" id="WP_014555314.1">
    <property type="nucleotide sequence ID" value="NC_017459.1"/>
</dbReference>
<sequence length="184" mass="19824">MHREGHYGTTLLVGAGCVLGLGIVTGMIATAVMMMYARIPDQDQYIPESIISHRGPTHSIVFTLALAFISASTITYPFHFGQQLAVEHNLITTVLIVPSTVWAFFAGVVAISLFTHIITDTLTKGGGFRVKPLWPVSSWGPALGLCTADNKRWNAALLASGVTAFIATILHELYYSVLPSFAGF</sequence>
<keyword evidence="1" id="KW-0472">Membrane</keyword>
<dbReference type="GeneID" id="12446191"/>